<evidence type="ECO:0008006" key="4">
    <source>
        <dbReference type="Google" id="ProtNLM"/>
    </source>
</evidence>
<keyword evidence="1" id="KW-0812">Transmembrane</keyword>
<gene>
    <name evidence="2" type="ORF">HMF3257_28240</name>
</gene>
<dbReference type="OrthoDB" id="1024052at2"/>
<keyword evidence="1" id="KW-0472">Membrane</keyword>
<evidence type="ECO:0000256" key="1">
    <source>
        <dbReference type="SAM" id="Phobius"/>
    </source>
</evidence>
<protein>
    <recommendedName>
        <fullName evidence="4">TssN family type VI secretion system protein</fullName>
    </recommendedName>
</protein>
<reference evidence="2 3" key="1">
    <citation type="submission" date="2018-06" db="EMBL/GenBank/DDBJ databases">
        <title>Spirosoma sp. HMF3257 Genome sequencing and assembly.</title>
        <authorList>
            <person name="Kang H."/>
            <person name="Cha I."/>
            <person name="Kim H."/>
            <person name="Kang J."/>
            <person name="Joh K."/>
        </authorList>
    </citation>
    <scope>NUCLEOTIDE SEQUENCE [LARGE SCALE GENOMIC DNA]</scope>
    <source>
        <strain evidence="2 3">HMF3257</strain>
    </source>
</reference>
<feature type="transmembrane region" description="Helical" evidence="1">
    <location>
        <begin position="68"/>
        <end position="89"/>
    </location>
</feature>
<dbReference type="Proteomes" id="UP000249016">
    <property type="component" value="Unassembled WGS sequence"/>
</dbReference>
<dbReference type="RefSeq" id="WP_111347293.1">
    <property type="nucleotide sequence ID" value="NZ_QLII01000001.1"/>
</dbReference>
<feature type="transmembrane region" description="Helical" evidence="1">
    <location>
        <begin position="35"/>
        <end position="56"/>
    </location>
</feature>
<dbReference type="AlphaFoldDB" id="A0A327NTH1"/>
<comment type="caution">
    <text evidence="2">The sequence shown here is derived from an EMBL/GenBank/DDBJ whole genome shotgun (WGS) entry which is preliminary data.</text>
</comment>
<name>A0A327NTH1_9BACT</name>
<keyword evidence="3" id="KW-1185">Reference proteome</keyword>
<dbReference type="Pfam" id="PF17555">
    <property type="entry name" value="TssN"/>
    <property type="match status" value="1"/>
</dbReference>
<organism evidence="2 3">
    <name type="scientific">Spirosoma telluris</name>
    <dbReference type="NCBI Taxonomy" id="2183553"/>
    <lineage>
        <taxon>Bacteria</taxon>
        <taxon>Pseudomonadati</taxon>
        <taxon>Bacteroidota</taxon>
        <taxon>Cytophagia</taxon>
        <taxon>Cytophagales</taxon>
        <taxon>Cytophagaceae</taxon>
        <taxon>Spirosoma</taxon>
    </lineage>
</organism>
<keyword evidence="1" id="KW-1133">Transmembrane helix</keyword>
<dbReference type="EMBL" id="QLII01000001">
    <property type="protein sequence ID" value="RAI77104.1"/>
    <property type="molecule type" value="Genomic_DNA"/>
</dbReference>
<sequence length="297" mass="34336">MLRPNLESEASSLTNRAVSDVRSSILRNKTITHTLLYVLVTFFIFAGVGYLGHLLANKVLSPESDVSFWTYSITLGIVFLLGMVHVSSMRAFMPWIRPDDYLQGGLMTLLMGIIGVAAIYILSFSPGLFQILADQEFKANVRPLVSTLLIFPLPFLIQWAYENYDAIPPKIFKKWRYNPLLQMPPLTEAEFKRTTSVIFVLDIKYGERNSYDIRSFIPDAMNVGDGFQFSLDEHNEDEPNRKIDIRSSPKSYFEWHFFVQRPWYRKNLYIDPDRTCRENHLLNGIRILARRLPLAAK</sequence>
<evidence type="ECO:0000313" key="3">
    <source>
        <dbReference type="Proteomes" id="UP000249016"/>
    </source>
</evidence>
<evidence type="ECO:0000313" key="2">
    <source>
        <dbReference type="EMBL" id="RAI77104.1"/>
    </source>
</evidence>
<accession>A0A327NTH1</accession>
<dbReference type="InterPro" id="IPR035177">
    <property type="entry name" value="TssN"/>
</dbReference>
<proteinExistence type="predicted"/>
<feature type="transmembrane region" description="Helical" evidence="1">
    <location>
        <begin position="101"/>
        <end position="123"/>
    </location>
</feature>